<comment type="caution">
    <text evidence="1">The sequence shown here is derived from an EMBL/GenBank/DDBJ whole genome shotgun (WGS) entry which is preliminary data.</text>
</comment>
<evidence type="ECO:0000313" key="1">
    <source>
        <dbReference type="EMBL" id="MPC78214.1"/>
    </source>
</evidence>
<dbReference type="AlphaFoldDB" id="A0A5B7IC28"/>
<gene>
    <name evidence="1" type="ORF">E2C01_072697</name>
</gene>
<name>A0A5B7IC28_PORTR</name>
<organism evidence="1 2">
    <name type="scientific">Portunus trituberculatus</name>
    <name type="common">Swimming crab</name>
    <name type="synonym">Neptunus trituberculatus</name>
    <dbReference type="NCBI Taxonomy" id="210409"/>
    <lineage>
        <taxon>Eukaryota</taxon>
        <taxon>Metazoa</taxon>
        <taxon>Ecdysozoa</taxon>
        <taxon>Arthropoda</taxon>
        <taxon>Crustacea</taxon>
        <taxon>Multicrustacea</taxon>
        <taxon>Malacostraca</taxon>
        <taxon>Eumalacostraca</taxon>
        <taxon>Eucarida</taxon>
        <taxon>Decapoda</taxon>
        <taxon>Pleocyemata</taxon>
        <taxon>Brachyura</taxon>
        <taxon>Eubrachyura</taxon>
        <taxon>Portunoidea</taxon>
        <taxon>Portunidae</taxon>
        <taxon>Portuninae</taxon>
        <taxon>Portunus</taxon>
    </lineage>
</organism>
<sequence>MFIFMALENIRGKRSKRFRTRAFHDLGCGVARVMAGSRGLSAEPEFRAGLFSEPRDKIVHGATQGNASAVRELVGVLVMRSEYGRLSSPSGTARTVRPLPR</sequence>
<dbReference type="EMBL" id="VSRR010047882">
    <property type="protein sequence ID" value="MPC78214.1"/>
    <property type="molecule type" value="Genomic_DNA"/>
</dbReference>
<evidence type="ECO:0000313" key="2">
    <source>
        <dbReference type="Proteomes" id="UP000324222"/>
    </source>
</evidence>
<reference evidence="1 2" key="1">
    <citation type="submission" date="2019-05" db="EMBL/GenBank/DDBJ databases">
        <title>Another draft genome of Portunus trituberculatus and its Hox gene families provides insights of decapod evolution.</title>
        <authorList>
            <person name="Jeong J.-H."/>
            <person name="Song I."/>
            <person name="Kim S."/>
            <person name="Choi T."/>
            <person name="Kim D."/>
            <person name="Ryu S."/>
            <person name="Kim W."/>
        </authorList>
    </citation>
    <scope>NUCLEOTIDE SEQUENCE [LARGE SCALE GENOMIC DNA]</scope>
    <source>
        <tissue evidence="1">Muscle</tissue>
    </source>
</reference>
<keyword evidence="2" id="KW-1185">Reference proteome</keyword>
<accession>A0A5B7IC28</accession>
<dbReference type="Proteomes" id="UP000324222">
    <property type="component" value="Unassembled WGS sequence"/>
</dbReference>
<protein>
    <submittedName>
        <fullName evidence="1">Uncharacterized protein</fullName>
    </submittedName>
</protein>
<proteinExistence type="predicted"/>